<comment type="caution">
    <text evidence="1">The sequence shown here is derived from an EMBL/GenBank/DDBJ whole genome shotgun (WGS) entry which is preliminary data.</text>
</comment>
<organism evidence="1">
    <name type="scientific">marine sediment metagenome</name>
    <dbReference type="NCBI Taxonomy" id="412755"/>
    <lineage>
        <taxon>unclassified sequences</taxon>
        <taxon>metagenomes</taxon>
        <taxon>ecological metagenomes</taxon>
    </lineage>
</organism>
<gene>
    <name evidence="1" type="ORF">LCGC14_1676020</name>
</gene>
<proteinExistence type="predicted"/>
<evidence type="ECO:0000313" key="1">
    <source>
        <dbReference type="EMBL" id="KKM17412.1"/>
    </source>
</evidence>
<reference evidence="1" key="1">
    <citation type="journal article" date="2015" name="Nature">
        <title>Complex archaea that bridge the gap between prokaryotes and eukaryotes.</title>
        <authorList>
            <person name="Spang A."/>
            <person name="Saw J.H."/>
            <person name="Jorgensen S.L."/>
            <person name="Zaremba-Niedzwiedzka K."/>
            <person name="Martijn J."/>
            <person name="Lind A.E."/>
            <person name="van Eijk R."/>
            <person name="Schleper C."/>
            <person name="Guy L."/>
            <person name="Ettema T.J."/>
        </authorList>
    </citation>
    <scope>NUCLEOTIDE SEQUENCE</scope>
</reference>
<dbReference type="EMBL" id="LAZR01014457">
    <property type="protein sequence ID" value="KKM17412.1"/>
    <property type="molecule type" value="Genomic_DNA"/>
</dbReference>
<sequence length="93" mass="10670">MIKTHGKIVTSHNGTRHRMMTPRQAYVVACSLYRQERSFRGAHLILIGEPRWLMQRQYESICAEIRSFSNTDVLIAAYDSLGAWSPDILAAYL</sequence>
<protein>
    <submittedName>
        <fullName evidence="1">Uncharacterized protein</fullName>
    </submittedName>
</protein>
<accession>A0A0F9HQP1</accession>
<dbReference type="AlphaFoldDB" id="A0A0F9HQP1"/>
<name>A0A0F9HQP1_9ZZZZ</name>